<evidence type="ECO:0000313" key="1">
    <source>
        <dbReference type="EMBL" id="EOY06490.1"/>
    </source>
</evidence>
<name>A0A061EN68_THECC</name>
<keyword evidence="2" id="KW-1185">Reference proteome</keyword>
<dbReference type="HOGENOM" id="CLU_2473482_0_0_1"/>
<accession>A0A061EN68</accession>
<protein>
    <submittedName>
        <fullName evidence="1">Uncharacterized protein</fullName>
    </submittedName>
</protein>
<sequence>MILIRFDSFRHGVLDSRQCPLRRTSVYITVNKIENINCELGCLADRVRPKKAPGLKVAHPGNRTPVSTVGGYYDTTTPDALVVGSTFS</sequence>
<dbReference type="EMBL" id="CM001882">
    <property type="protein sequence ID" value="EOY06490.1"/>
    <property type="molecule type" value="Genomic_DNA"/>
</dbReference>
<organism evidence="1 2">
    <name type="scientific">Theobroma cacao</name>
    <name type="common">Cacao</name>
    <name type="synonym">Cocoa</name>
    <dbReference type="NCBI Taxonomy" id="3641"/>
    <lineage>
        <taxon>Eukaryota</taxon>
        <taxon>Viridiplantae</taxon>
        <taxon>Streptophyta</taxon>
        <taxon>Embryophyta</taxon>
        <taxon>Tracheophyta</taxon>
        <taxon>Spermatophyta</taxon>
        <taxon>Magnoliopsida</taxon>
        <taxon>eudicotyledons</taxon>
        <taxon>Gunneridae</taxon>
        <taxon>Pentapetalae</taxon>
        <taxon>rosids</taxon>
        <taxon>malvids</taxon>
        <taxon>Malvales</taxon>
        <taxon>Malvaceae</taxon>
        <taxon>Byttnerioideae</taxon>
        <taxon>Theobroma</taxon>
    </lineage>
</organism>
<proteinExistence type="predicted"/>
<dbReference type="AlphaFoldDB" id="A0A061EN68"/>
<evidence type="ECO:0000313" key="2">
    <source>
        <dbReference type="Proteomes" id="UP000026915"/>
    </source>
</evidence>
<dbReference type="Proteomes" id="UP000026915">
    <property type="component" value="Chromosome 4"/>
</dbReference>
<dbReference type="InParanoid" id="A0A061EN68"/>
<gene>
    <name evidence="1" type="ORF">TCM_021195</name>
</gene>
<dbReference type="Gramene" id="EOY06490">
    <property type="protein sequence ID" value="EOY06490"/>
    <property type="gene ID" value="TCM_021195"/>
</dbReference>
<reference evidence="1 2" key="1">
    <citation type="journal article" date="2013" name="Genome Biol.">
        <title>The genome sequence of the most widely cultivated cacao type and its use to identify candidate genes regulating pod color.</title>
        <authorList>
            <person name="Motamayor J.C."/>
            <person name="Mockaitis K."/>
            <person name="Schmutz J."/>
            <person name="Haiminen N."/>
            <person name="Iii D.L."/>
            <person name="Cornejo O."/>
            <person name="Findley S.D."/>
            <person name="Zheng P."/>
            <person name="Utro F."/>
            <person name="Royaert S."/>
            <person name="Saski C."/>
            <person name="Jenkins J."/>
            <person name="Podicheti R."/>
            <person name="Zhao M."/>
            <person name="Scheffler B.E."/>
            <person name="Stack J.C."/>
            <person name="Feltus F.A."/>
            <person name="Mustiga G.M."/>
            <person name="Amores F."/>
            <person name="Phillips W."/>
            <person name="Marelli J.P."/>
            <person name="May G.D."/>
            <person name="Shapiro H."/>
            <person name="Ma J."/>
            <person name="Bustamante C.D."/>
            <person name="Schnell R.J."/>
            <person name="Main D."/>
            <person name="Gilbert D."/>
            <person name="Parida L."/>
            <person name="Kuhn D.N."/>
        </authorList>
    </citation>
    <scope>NUCLEOTIDE SEQUENCE [LARGE SCALE GENOMIC DNA]</scope>
    <source>
        <strain evidence="2">cv. Matina 1-6</strain>
    </source>
</reference>